<protein>
    <recommendedName>
        <fullName evidence="5">Transmembrane protein</fullName>
    </recommendedName>
</protein>
<keyword evidence="4" id="KW-1185">Reference proteome</keyword>
<feature type="compositionally biased region" description="Basic residues" evidence="1">
    <location>
        <begin position="8"/>
        <end position="27"/>
    </location>
</feature>
<feature type="region of interest" description="Disordered" evidence="1">
    <location>
        <begin position="1"/>
        <end position="27"/>
    </location>
</feature>
<name>A0A0E0QNX9_ORYRU</name>
<dbReference type="AlphaFoldDB" id="A0A0E0QNX9"/>
<organism evidence="3 4">
    <name type="scientific">Oryza rufipogon</name>
    <name type="common">Brownbeard rice</name>
    <name type="synonym">Asian wild rice</name>
    <dbReference type="NCBI Taxonomy" id="4529"/>
    <lineage>
        <taxon>Eukaryota</taxon>
        <taxon>Viridiplantae</taxon>
        <taxon>Streptophyta</taxon>
        <taxon>Embryophyta</taxon>
        <taxon>Tracheophyta</taxon>
        <taxon>Spermatophyta</taxon>
        <taxon>Magnoliopsida</taxon>
        <taxon>Liliopsida</taxon>
        <taxon>Poales</taxon>
        <taxon>Poaceae</taxon>
        <taxon>BOP clade</taxon>
        <taxon>Oryzoideae</taxon>
        <taxon>Oryzeae</taxon>
        <taxon>Oryzinae</taxon>
        <taxon>Oryza</taxon>
    </lineage>
</organism>
<evidence type="ECO:0000313" key="4">
    <source>
        <dbReference type="Proteomes" id="UP000008022"/>
    </source>
</evidence>
<reference evidence="4" key="1">
    <citation type="submission" date="2013-06" db="EMBL/GenBank/DDBJ databases">
        <authorList>
            <person name="Zhao Q."/>
        </authorList>
    </citation>
    <scope>NUCLEOTIDE SEQUENCE</scope>
    <source>
        <strain evidence="4">cv. W1943</strain>
    </source>
</reference>
<evidence type="ECO:0000256" key="1">
    <source>
        <dbReference type="SAM" id="MobiDB-lite"/>
    </source>
</evidence>
<keyword evidence="2" id="KW-0812">Transmembrane</keyword>
<dbReference type="EnsemblPlants" id="ORUFI09G03670.1">
    <property type="protein sequence ID" value="ORUFI09G03670.1"/>
    <property type="gene ID" value="ORUFI09G03670"/>
</dbReference>
<evidence type="ECO:0000313" key="3">
    <source>
        <dbReference type="EnsemblPlants" id="ORUFI09G03670.1"/>
    </source>
</evidence>
<evidence type="ECO:0008006" key="5">
    <source>
        <dbReference type="Google" id="ProtNLM"/>
    </source>
</evidence>
<evidence type="ECO:0000256" key="2">
    <source>
        <dbReference type="SAM" id="Phobius"/>
    </source>
</evidence>
<reference evidence="3" key="2">
    <citation type="submission" date="2015-06" db="UniProtKB">
        <authorList>
            <consortium name="EnsemblPlants"/>
        </authorList>
    </citation>
    <scope>IDENTIFICATION</scope>
</reference>
<proteinExistence type="predicted"/>
<accession>A0A0E0QNX9</accession>
<dbReference type="Proteomes" id="UP000008022">
    <property type="component" value="Unassembled WGS sequence"/>
</dbReference>
<sequence>MSSTSVVGHHRHSHHRHPPLRRRRRNHSRRRHQFLRFLNLLLSFCVLAFLVVRRKDSFSTQWMPLLIFAVVRDREELRSSEMTKGNVVKT</sequence>
<dbReference type="Gramene" id="ORUFI09G03670.1">
    <property type="protein sequence ID" value="ORUFI09G03670.1"/>
    <property type="gene ID" value="ORUFI09G03670"/>
</dbReference>
<dbReference type="HOGENOM" id="CLU_2444744_0_0_1"/>
<keyword evidence="2" id="KW-0472">Membrane</keyword>
<feature type="transmembrane region" description="Helical" evidence="2">
    <location>
        <begin position="34"/>
        <end position="52"/>
    </location>
</feature>
<keyword evidence="2" id="KW-1133">Transmembrane helix</keyword>